<reference evidence="8 9" key="1">
    <citation type="submission" date="2018-10" db="EMBL/GenBank/DDBJ databases">
        <title>Genomic Encyclopedia of Archaeal and Bacterial Type Strains, Phase II (KMG-II): from individual species to whole genera.</title>
        <authorList>
            <person name="Goeker M."/>
        </authorList>
    </citation>
    <scope>NUCLEOTIDE SEQUENCE [LARGE SCALE GENOMIC DNA]</scope>
    <source>
        <strain evidence="8 9">DSM 29317</strain>
    </source>
</reference>
<dbReference type="Proteomes" id="UP000271700">
    <property type="component" value="Unassembled WGS sequence"/>
</dbReference>
<dbReference type="SUPFAM" id="SSF50022">
    <property type="entry name" value="ISP domain"/>
    <property type="match status" value="1"/>
</dbReference>
<dbReference type="Pfam" id="PF00848">
    <property type="entry name" value="Ring_hydroxyl_A"/>
    <property type="match status" value="1"/>
</dbReference>
<evidence type="ECO:0000256" key="2">
    <source>
        <dbReference type="ARBA" id="ARBA00022714"/>
    </source>
</evidence>
<organism evidence="8 9">
    <name type="scientific">Ruegeria conchae</name>
    <dbReference type="NCBI Taxonomy" id="981384"/>
    <lineage>
        <taxon>Bacteria</taxon>
        <taxon>Pseudomonadati</taxon>
        <taxon>Pseudomonadota</taxon>
        <taxon>Alphaproteobacteria</taxon>
        <taxon>Rhodobacterales</taxon>
        <taxon>Roseobacteraceae</taxon>
        <taxon>Ruegeria</taxon>
    </lineage>
</organism>
<dbReference type="GO" id="GO:0005506">
    <property type="term" value="F:iron ion binding"/>
    <property type="evidence" value="ECO:0007669"/>
    <property type="project" value="InterPro"/>
</dbReference>
<dbReference type="PROSITE" id="PS51296">
    <property type="entry name" value="RIESKE"/>
    <property type="match status" value="1"/>
</dbReference>
<dbReference type="InterPro" id="IPR001663">
    <property type="entry name" value="Rng_hydr_dOase-A"/>
</dbReference>
<dbReference type="Pfam" id="PF00355">
    <property type="entry name" value="Rieske"/>
    <property type="match status" value="1"/>
</dbReference>
<gene>
    <name evidence="8" type="ORF">CLV75_1685</name>
</gene>
<keyword evidence="2" id="KW-0001">2Fe-2S</keyword>
<comment type="caution">
    <text evidence="8">The sequence shown here is derived from an EMBL/GenBank/DDBJ whole genome shotgun (WGS) entry which is preliminary data.</text>
</comment>
<sequence length="399" mass="45390">MPKDDLQVMRDLMDAQRKGFALPRHFYTSQAVYENDISTFWNRNWIWVGHVSQVAELGDYFLFDYGPESIIIVRDREGEVRAHLNVCRHRGSRVCIEQKGKARNFICPYHAWTFDLNGKLRNGRSMGSDFDPGQYGLFPVQVQIFQGLIFVCAAEDAPPLDAALERLAPLSKPFDFENLKVAHEASYPVPANWKLALENYLECYHCAPSHQDYSRSHSLKDPAQVLEFGGALHERMGEVGVPLEELDLTGENALAPGADVYWRRYPLFPGYVTGSKDGAPLAPPLGELKGHDGGATDLGIGTLNYFLVYADHVVGYRFVPRALQETDIQIVWYVRGDAQEGRDYDKDALTWLWHVTSLDDERIIRHNQEGVNSHQFVPGPLSEMEWSIPGFYRNYFSMI</sequence>
<dbReference type="RefSeq" id="WP_010437476.1">
    <property type="nucleotide sequence ID" value="NZ_AEYW01000001.1"/>
</dbReference>
<protein>
    <submittedName>
        <fullName evidence="8">Rieske 2Fe-2S family protein</fullName>
    </submittedName>
</protein>
<dbReference type="GO" id="GO:0051537">
    <property type="term" value="F:2 iron, 2 sulfur cluster binding"/>
    <property type="evidence" value="ECO:0007669"/>
    <property type="project" value="UniProtKB-KW"/>
</dbReference>
<dbReference type="Gene3D" id="2.102.10.10">
    <property type="entry name" value="Rieske [2Fe-2S] iron-sulphur domain"/>
    <property type="match status" value="1"/>
</dbReference>
<keyword evidence="6" id="KW-0411">Iron-sulfur</keyword>
<keyword evidence="4" id="KW-0560">Oxidoreductase</keyword>
<accession>A0A497ZL19</accession>
<keyword evidence="9" id="KW-1185">Reference proteome</keyword>
<dbReference type="Gene3D" id="3.90.380.10">
    <property type="entry name" value="Naphthalene 1,2-dioxygenase Alpha Subunit, Chain A, domain 1"/>
    <property type="match status" value="1"/>
</dbReference>
<dbReference type="PRINTS" id="PR00090">
    <property type="entry name" value="RNGDIOXGNASE"/>
</dbReference>
<evidence type="ECO:0000256" key="6">
    <source>
        <dbReference type="ARBA" id="ARBA00023014"/>
    </source>
</evidence>
<evidence type="ECO:0000256" key="4">
    <source>
        <dbReference type="ARBA" id="ARBA00023002"/>
    </source>
</evidence>
<proteinExistence type="predicted"/>
<dbReference type="InterPro" id="IPR015879">
    <property type="entry name" value="Ring_hydroxy_dOase_asu_C_dom"/>
</dbReference>
<dbReference type="InterPro" id="IPR017941">
    <property type="entry name" value="Rieske_2Fe-2S"/>
</dbReference>
<dbReference type="AlphaFoldDB" id="A0A497ZL19"/>
<feature type="domain" description="Rieske" evidence="7">
    <location>
        <begin position="45"/>
        <end position="151"/>
    </location>
</feature>
<dbReference type="OrthoDB" id="7456916at2"/>
<dbReference type="CDD" id="cd08884">
    <property type="entry name" value="RHO_alpha_C_GbcA-like"/>
    <property type="match status" value="1"/>
</dbReference>
<evidence type="ECO:0000313" key="9">
    <source>
        <dbReference type="Proteomes" id="UP000271700"/>
    </source>
</evidence>
<evidence type="ECO:0000313" key="8">
    <source>
        <dbReference type="EMBL" id="RLK08018.1"/>
    </source>
</evidence>
<keyword evidence="3" id="KW-0479">Metal-binding</keyword>
<keyword evidence="5" id="KW-0408">Iron</keyword>
<evidence type="ECO:0000256" key="5">
    <source>
        <dbReference type="ARBA" id="ARBA00023004"/>
    </source>
</evidence>
<dbReference type="STRING" id="981384.GCA_000192475_04291"/>
<dbReference type="EMBL" id="RCCT01000002">
    <property type="protein sequence ID" value="RLK08018.1"/>
    <property type="molecule type" value="Genomic_DNA"/>
</dbReference>
<dbReference type="InterPro" id="IPR036922">
    <property type="entry name" value="Rieske_2Fe-2S_sf"/>
</dbReference>
<evidence type="ECO:0000259" key="7">
    <source>
        <dbReference type="PROSITE" id="PS51296"/>
    </source>
</evidence>
<dbReference type="PANTHER" id="PTHR43756">
    <property type="entry name" value="CHOLINE MONOOXYGENASE, CHLOROPLASTIC"/>
    <property type="match status" value="1"/>
</dbReference>
<dbReference type="CDD" id="cd03469">
    <property type="entry name" value="Rieske_RO_Alpha_N"/>
    <property type="match status" value="1"/>
</dbReference>
<evidence type="ECO:0000256" key="1">
    <source>
        <dbReference type="ARBA" id="ARBA00001962"/>
    </source>
</evidence>
<dbReference type="SUPFAM" id="SSF55961">
    <property type="entry name" value="Bet v1-like"/>
    <property type="match status" value="1"/>
</dbReference>
<dbReference type="PANTHER" id="PTHR43756:SF5">
    <property type="entry name" value="CHOLINE MONOOXYGENASE, CHLOROPLASTIC"/>
    <property type="match status" value="1"/>
</dbReference>
<comment type="cofactor">
    <cofactor evidence="1">
        <name>Fe cation</name>
        <dbReference type="ChEBI" id="CHEBI:24875"/>
    </cofactor>
</comment>
<name>A0A497ZL19_9RHOB</name>
<evidence type="ECO:0000256" key="3">
    <source>
        <dbReference type="ARBA" id="ARBA00022723"/>
    </source>
</evidence>
<dbReference type="GO" id="GO:0016491">
    <property type="term" value="F:oxidoreductase activity"/>
    <property type="evidence" value="ECO:0007669"/>
    <property type="project" value="UniProtKB-KW"/>
</dbReference>